<sequence length="1052" mass="116443">MRESGYSDLPVCHTNMESDTTSTIPSDDSRDCLHGVQTLPGRTSGPTRRSTKGQWTKEEDEILRMAVQRFKGKNWKKIAECFKDRTDVQCLHRWQKVLNPELVKGPWSKEEDEMIIHCVNKYGPKKWSTISKHVPGRIGKQCRERWHNHLNPAINKDAWTQEEELSLIHAHQIYGNKWAELTKFLPGRTDNAIKNHWNSSVKKKLEMYLASGLLSQFQGPPIISHRNQSMAASSSKAQLSSEDDSVVKDESEMEEASECSQSSTVAGLSKSTNDMINTIILTRKDCGVSDESNHKKDPSSSSKTCSEDYCPALPGITFSMPEVPLEMSGSSKFLEHNLPLDWGPFAGKDWQLYPNELPDMSLLDLGQEASGLVMEALNGSDNHENMTFAPETFMELNASSSMGNMVMSSDMPNFVVNSECRVICPEMGQDGCYPTENVVGGIDGSTDSLLPQSSNFAIPENGTFASQSCCSSSSDMLGTLFSKRFPVPSELPPEDGLIMHGIDPYQLNDSLNGDTELESVPPRTHDDFIYPKECGCFPCEHGSEQANCSPNLVPVNDFVLASNDNQSCSSRGQDPVLEDEQKDCGALFYEPPRFPSLDIPFFSCDLIQAGSDMQQEYSPLGIRQLMISSLDPFKLWDSPSREDSSDAVLKSAAKTFTSAPSILKKRHRDLVSPLSENRSRKKLESDLYQESFPNLSIEFSGSEVMFDERVDQKGHTLSSSPNNKRNSESNCVEKENMNPGFEEGRKEDQKSIVVSGSRMLQKLLNGGEVMNKIKEQSAVMDVKNMARGNDSVETVKDSSKILVEHDMNDTQLSFMDNVGTTSDREIGLNARVPGNKCPRRVDTISTHGAIVSSSAICCPQICTNKDGTNLVITKSLQSMSPLVNKVGSSNKGVDVENNSIYLDTPFKRSFESPSAWKSPWFMNSFVPGPRVDSEITVEDIGYFMSPGDRSYDAIGLMKQLGEQTAAAFADAQEILGDETPKTILKEKCLKKLEEGKVYNHGSNCQAGSATNVLMERRTLDFSECGTPGKEAGKLYSSIGFSSPSTHHLKSFR</sequence>
<gene>
    <name evidence="10" type="ORF">OLEA9_A100414</name>
</gene>
<dbReference type="OrthoDB" id="2143914at2759"/>
<evidence type="ECO:0000256" key="1">
    <source>
        <dbReference type="ARBA" id="ARBA00004123"/>
    </source>
</evidence>
<feature type="domain" description="Myb-like" evidence="8">
    <location>
        <begin position="151"/>
        <end position="201"/>
    </location>
</feature>
<keyword evidence="11" id="KW-1185">Reference proteome</keyword>
<dbReference type="FunFam" id="1.10.10.60:FF:000010">
    <property type="entry name" value="Transcriptional activator Myb isoform A"/>
    <property type="match status" value="1"/>
</dbReference>
<evidence type="ECO:0000256" key="2">
    <source>
        <dbReference type="ARBA" id="ARBA00022737"/>
    </source>
</evidence>
<keyword evidence="2" id="KW-0677">Repeat</keyword>
<evidence type="ECO:0000259" key="9">
    <source>
        <dbReference type="PROSITE" id="PS51294"/>
    </source>
</evidence>
<feature type="compositionally biased region" description="Polar residues" evidence="7">
    <location>
        <begin position="715"/>
        <end position="724"/>
    </location>
</feature>
<dbReference type="Gene3D" id="1.10.10.60">
    <property type="entry name" value="Homeodomain-like"/>
    <property type="match status" value="3"/>
</dbReference>
<feature type="region of interest" description="Disordered" evidence="7">
    <location>
        <begin position="1"/>
        <end position="56"/>
    </location>
</feature>
<dbReference type="SUPFAM" id="SSF46689">
    <property type="entry name" value="Homeodomain-like"/>
    <property type="match status" value="2"/>
</dbReference>
<feature type="region of interest" description="Disordered" evidence="7">
    <location>
        <begin position="712"/>
        <end position="749"/>
    </location>
</feature>
<dbReference type="InterPro" id="IPR001005">
    <property type="entry name" value="SANT/Myb"/>
</dbReference>
<protein>
    <submittedName>
        <fullName evidence="10">Myb-related 3R-1-like</fullName>
    </submittedName>
</protein>
<evidence type="ECO:0000313" key="11">
    <source>
        <dbReference type="Proteomes" id="UP000594638"/>
    </source>
</evidence>
<feature type="domain" description="HTH myb-type" evidence="9">
    <location>
        <begin position="99"/>
        <end position="154"/>
    </location>
</feature>
<feature type="domain" description="Myb-like" evidence="8">
    <location>
        <begin position="47"/>
        <end position="98"/>
    </location>
</feature>
<evidence type="ECO:0000256" key="7">
    <source>
        <dbReference type="SAM" id="MobiDB-lite"/>
    </source>
</evidence>
<feature type="compositionally biased region" description="Basic and acidic residues" evidence="7">
    <location>
        <begin position="287"/>
        <end position="298"/>
    </location>
</feature>
<feature type="region of interest" description="Disordered" evidence="7">
    <location>
        <begin position="226"/>
        <end position="267"/>
    </location>
</feature>
<feature type="region of interest" description="Disordered" evidence="7">
    <location>
        <begin position="287"/>
        <end position="306"/>
    </location>
</feature>
<evidence type="ECO:0000256" key="6">
    <source>
        <dbReference type="ARBA" id="ARBA00023242"/>
    </source>
</evidence>
<dbReference type="AlphaFoldDB" id="A0A8S0PAJ6"/>
<dbReference type="Pfam" id="PF00249">
    <property type="entry name" value="Myb_DNA-binding"/>
    <property type="match status" value="3"/>
</dbReference>
<accession>A0A8S0PAJ6</accession>
<dbReference type="PANTHER" id="PTHR45614">
    <property type="entry name" value="MYB PROTEIN-RELATED"/>
    <property type="match status" value="1"/>
</dbReference>
<dbReference type="FunFam" id="1.10.10.60:FF:000016">
    <property type="entry name" value="Transcriptional activator Myb isoform A"/>
    <property type="match status" value="1"/>
</dbReference>
<dbReference type="FunFam" id="1.10.10.60:FF:000324">
    <property type="entry name" value="Transcription factor MYB3R-2"/>
    <property type="match status" value="1"/>
</dbReference>
<reference evidence="10 11" key="1">
    <citation type="submission" date="2019-12" db="EMBL/GenBank/DDBJ databases">
        <authorList>
            <person name="Alioto T."/>
            <person name="Alioto T."/>
            <person name="Gomez Garrido J."/>
        </authorList>
    </citation>
    <scope>NUCLEOTIDE SEQUENCE [LARGE SCALE GENOMIC DNA]</scope>
</reference>
<feature type="compositionally biased region" description="Basic and acidic residues" evidence="7">
    <location>
        <begin position="725"/>
        <end position="749"/>
    </location>
</feature>
<comment type="subcellular location">
    <subcellularLocation>
        <location evidence="1">Nucleus</location>
    </subcellularLocation>
</comment>
<dbReference type="GO" id="GO:0000978">
    <property type="term" value="F:RNA polymerase II cis-regulatory region sequence-specific DNA binding"/>
    <property type="evidence" value="ECO:0007669"/>
    <property type="project" value="TreeGrafter"/>
</dbReference>
<dbReference type="PROSITE" id="PS51294">
    <property type="entry name" value="HTH_MYB"/>
    <property type="match status" value="3"/>
</dbReference>
<dbReference type="EMBL" id="CACTIH010000019">
    <property type="protein sequence ID" value="CAA2934808.1"/>
    <property type="molecule type" value="Genomic_DNA"/>
</dbReference>
<comment type="caution">
    <text evidence="10">The sequence shown here is derived from an EMBL/GenBank/DDBJ whole genome shotgun (WGS) entry which is preliminary data.</text>
</comment>
<feature type="compositionally biased region" description="Polar residues" evidence="7">
    <location>
        <begin position="258"/>
        <end position="267"/>
    </location>
</feature>
<dbReference type="InterPro" id="IPR009057">
    <property type="entry name" value="Homeodomain-like_sf"/>
</dbReference>
<proteinExistence type="predicted"/>
<dbReference type="PANTHER" id="PTHR45614:SF266">
    <property type="entry name" value="TRANSCRIPTION FACTOR MYB3R-4"/>
    <property type="match status" value="1"/>
</dbReference>
<evidence type="ECO:0000256" key="5">
    <source>
        <dbReference type="ARBA" id="ARBA00023163"/>
    </source>
</evidence>
<dbReference type="SMART" id="SM00717">
    <property type="entry name" value="SANT"/>
    <property type="match status" value="3"/>
</dbReference>
<dbReference type="PROSITE" id="PS50090">
    <property type="entry name" value="MYB_LIKE"/>
    <property type="match status" value="3"/>
</dbReference>
<evidence type="ECO:0000259" key="8">
    <source>
        <dbReference type="PROSITE" id="PS50090"/>
    </source>
</evidence>
<dbReference type="Proteomes" id="UP000594638">
    <property type="component" value="Unassembled WGS sequence"/>
</dbReference>
<name>A0A8S0PAJ6_OLEEU</name>
<organism evidence="10 11">
    <name type="scientific">Olea europaea subsp. europaea</name>
    <dbReference type="NCBI Taxonomy" id="158383"/>
    <lineage>
        <taxon>Eukaryota</taxon>
        <taxon>Viridiplantae</taxon>
        <taxon>Streptophyta</taxon>
        <taxon>Embryophyta</taxon>
        <taxon>Tracheophyta</taxon>
        <taxon>Spermatophyta</taxon>
        <taxon>Magnoliopsida</taxon>
        <taxon>eudicotyledons</taxon>
        <taxon>Gunneridae</taxon>
        <taxon>Pentapetalae</taxon>
        <taxon>asterids</taxon>
        <taxon>lamiids</taxon>
        <taxon>Lamiales</taxon>
        <taxon>Oleaceae</taxon>
        <taxon>Oleeae</taxon>
        <taxon>Olea</taxon>
    </lineage>
</organism>
<feature type="compositionally biased region" description="Polar residues" evidence="7">
    <location>
        <begin position="226"/>
        <end position="239"/>
    </location>
</feature>
<dbReference type="Gramene" id="OE9A100414T3">
    <property type="protein sequence ID" value="OE9A100414C3"/>
    <property type="gene ID" value="OE9A100414"/>
</dbReference>
<feature type="compositionally biased region" description="Polar residues" evidence="7">
    <location>
        <begin position="40"/>
        <end position="54"/>
    </location>
</feature>
<evidence type="ECO:0000256" key="4">
    <source>
        <dbReference type="ARBA" id="ARBA00023125"/>
    </source>
</evidence>
<evidence type="ECO:0000256" key="3">
    <source>
        <dbReference type="ARBA" id="ARBA00023015"/>
    </source>
</evidence>
<feature type="domain" description="Myb-like" evidence="8">
    <location>
        <begin position="99"/>
        <end position="150"/>
    </location>
</feature>
<dbReference type="InterPro" id="IPR017930">
    <property type="entry name" value="Myb_dom"/>
</dbReference>
<keyword evidence="4" id="KW-0238">DNA-binding</keyword>
<keyword evidence="6" id="KW-0539">Nucleus</keyword>
<keyword evidence="3" id="KW-0805">Transcription regulation</keyword>
<dbReference type="InterPro" id="IPR050560">
    <property type="entry name" value="MYB_TF"/>
</dbReference>
<feature type="domain" description="HTH myb-type" evidence="9">
    <location>
        <begin position="47"/>
        <end position="98"/>
    </location>
</feature>
<evidence type="ECO:0000313" key="10">
    <source>
        <dbReference type="EMBL" id="CAA2934808.1"/>
    </source>
</evidence>
<dbReference type="GO" id="GO:0005634">
    <property type="term" value="C:nucleus"/>
    <property type="evidence" value="ECO:0007669"/>
    <property type="project" value="UniProtKB-SubCell"/>
</dbReference>
<keyword evidence="5" id="KW-0804">Transcription</keyword>
<dbReference type="CDD" id="cd00167">
    <property type="entry name" value="SANT"/>
    <property type="match status" value="3"/>
</dbReference>
<feature type="domain" description="HTH myb-type" evidence="9">
    <location>
        <begin position="155"/>
        <end position="205"/>
    </location>
</feature>
<dbReference type="GO" id="GO:0000981">
    <property type="term" value="F:DNA-binding transcription factor activity, RNA polymerase II-specific"/>
    <property type="evidence" value="ECO:0007669"/>
    <property type="project" value="TreeGrafter"/>
</dbReference>